<dbReference type="Proteomes" id="UP000663722">
    <property type="component" value="Chromosome"/>
</dbReference>
<dbReference type="Pfam" id="PF04773">
    <property type="entry name" value="FecR"/>
    <property type="match status" value="1"/>
</dbReference>
<keyword evidence="4" id="KW-1185">Reference proteome</keyword>
<feature type="domain" description="FecR protein" evidence="2">
    <location>
        <begin position="103"/>
        <end position="184"/>
    </location>
</feature>
<feature type="region of interest" description="Disordered" evidence="1">
    <location>
        <begin position="303"/>
        <end position="333"/>
    </location>
</feature>
<organism evidence="3 4">
    <name type="scientific">Desulfonema magnum</name>
    <dbReference type="NCBI Taxonomy" id="45655"/>
    <lineage>
        <taxon>Bacteria</taxon>
        <taxon>Pseudomonadati</taxon>
        <taxon>Thermodesulfobacteriota</taxon>
        <taxon>Desulfobacteria</taxon>
        <taxon>Desulfobacterales</taxon>
        <taxon>Desulfococcaceae</taxon>
        <taxon>Desulfonema</taxon>
    </lineage>
</organism>
<evidence type="ECO:0000256" key="1">
    <source>
        <dbReference type="SAM" id="MobiDB-lite"/>
    </source>
</evidence>
<protein>
    <submittedName>
        <fullName evidence="3">FecR domain-containing protein</fullName>
    </submittedName>
</protein>
<evidence type="ECO:0000259" key="2">
    <source>
        <dbReference type="Pfam" id="PF04773"/>
    </source>
</evidence>
<gene>
    <name evidence="3" type="ORF">dnm_033470</name>
</gene>
<dbReference type="EMBL" id="CP061800">
    <property type="protein sequence ID" value="QTA87317.1"/>
    <property type="molecule type" value="Genomic_DNA"/>
</dbReference>
<reference evidence="3" key="1">
    <citation type="journal article" date="2021" name="Microb. Physiol.">
        <title>Proteogenomic Insights into the Physiology of Marine, Sulfate-Reducing, Filamentous Desulfonema limicola and Desulfonema magnum.</title>
        <authorList>
            <person name="Schnaars V."/>
            <person name="Wohlbrand L."/>
            <person name="Scheve S."/>
            <person name="Hinrichs C."/>
            <person name="Reinhardt R."/>
            <person name="Rabus R."/>
        </authorList>
    </citation>
    <scope>NUCLEOTIDE SEQUENCE</scope>
    <source>
        <strain evidence="3">4be13</strain>
    </source>
</reference>
<dbReference type="PANTHER" id="PTHR38731">
    <property type="entry name" value="LIPL45-RELATED LIPOPROTEIN-RELATED"/>
    <property type="match status" value="1"/>
</dbReference>
<dbReference type="KEGG" id="dmm:dnm_033470"/>
<proteinExistence type="predicted"/>
<dbReference type="InterPro" id="IPR006860">
    <property type="entry name" value="FecR"/>
</dbReference>
<name>A0A975BL69_9BACT</name>
<sequence>MNFIIKGYGELGMKSVCTLWVMLMFAAAGENVMAYAASGGPAGYVEWVRGEVLIENPNLAPRYAKKGEPLYKGDKIRTSGRGKVQFTLKGDIIRTRNGDKAWRGESRLILAPETELMIIRHVYHSKEKTRSSFIDMGLGTVRFLVKKLMDWDSKFKVRTNMVMAGVEGSDFILRSTNEFTEVTTFGDTTLKVVRLSAPDQPFLIKHSQGMKISEHGCLSVKNTADTKTGDLSFYPVNVLSDHGATIVSADDMVSVPLPPAASSLTVKKARVSPVLPPAPIGTATEPEMEDEILSSHHTFIMDKITRDEDDVRTEQEDKMPRPPIPPQKATICK</sequence>
<dbReference type="AlphaFoldDB" id="A0A975BL69"/>
<evidence type="ECO:0000313" key="3">
    <source>
        <dbReference type="EMBL" id="QTA87317.1"/>
    </source>
</evidence>
<accession>A0A975BL69</accession>
<evidence type="ECO:0000313" key="4">
    <source>
        <dbReference type="Proteomes" id="UP000663722"/>
    </source>
</evidence>